<dbReference type="PANTHER" id="PTHR36313">
    <property type="entry name" value="ROOT MERISTEM GROWTH FACTOR 2"/>
    <property type="match status" value="1"/>
</dbReference>
<keyword evidence="2" id="KW-0732">Signal</keyword>
<dbReference type="InterPro" id="IPR038804">
    <property type="entry name" value="RGF3"/>
</dbReference>
<proteinExistence type="predicted"/>
<name>A0A922JHC5_CARIL</name>
<sequence length="153" mass="16873">MAHIKLFVICLLLVFISSACLSLAHSSQGQGISVLSLTYIYGLMEDERLATDTSKRIKGRKLAIDSIMKQEKKKKKKKKKDQDGAIAGTTTNQVAGKYESEEGIKGKSTGSNVERKLGSLTRSSDEVKNIDEAGFIPFNADYHPPRHHPPKNN</sequence>
<dbReference type="GO" id="GO:0005615">
    <property type="term" value="C:extracellular space"/>
    <property type="evidence" value="ECO:0007669"/>
    <property type="project" value="TreeGrafter"/>
</dbReference>
<dbReference type="GO" id="GO:0010628">
    <property type="term" value="P:positive regulation of gene expression"/>
    <property type="evidence" value="ECO:0007669"/>
    <property type="project" value="TreeGrafter"/>
</dbReference>
<accession>A0A922JHC5</accession>
<gene>
    <name evidence="3" type="ORF">I3842_06G095900</name>
</gene>
<evidence type="ECO:0000256" key="1">
    <source>
        <dbReference type="SAM" id="MobiDB-lite"/>
    </source>
</evidence>
<evidence type="ECO:0000313" key="3">
    <source>
        <dbReference type="EMBL" id="KAG6708726.1"/>
    </source>
</evidence>
<comment type="caution">
    <text evidence="3">The sequence shown here is derived from an EMBL/GenBank/DDBJ whole genome shotgun (WGS) entry which is preliminary data.</text>
</comment>
<dbReference type="PANTHER" id="PTHR36313:SF1">
    <property type="entry name" value="PROTEIN GOLVEN 11-RELATED"/>
    <property type="match status" value="1"/>
</dbReference>
<organism evidence="3 4">
    <name type="scientific">Carya illinoinensis</name>
    <name type="common">Pecan</name>
    <dbReference type="NCBI Taxonomy" id="32201"/>
    <lineage>
        <taxon>Eukaryota</taxon>
        <taxon>Viridiplantae</taxon>
        <taxon>Streptophyta</taxon>
        <taxon>Embryophyta</taxon>
        <taxon>Tracheophyta</taxon>
        <taxon>Spermatophyta</taxon>
        <taxon>Magnoliopsida</taxon>
        <taxon>eudicotyledons</taxon>
        <taxon>Gunneridae</taxon>
        <taxon>Pentapetalae</taxon>
        <taxon>rosids</taxon>
        <taxon>fabids</taxon>
        <taxon>Fagales</taxon>
        <taxon>Juglandaceae</taxon>
        <taxon>Carya</taxon>
    </lineage>
</organism>
<dbReference type="GO" id="GO:0008083">
    <property type="term" value="F:growth factor activity"/>
    <property type="evidence" value="ECO:0007669"/>
    <property type="project" value="InterPro"/>
</dbReference>
<feature type="compositionally biased region" description="Basic and acidic residues" evidence="1">
    <location>
        <begin position="113"/>
        <end position="125"/>
    </location>
</feature>
<feature type="chain" id="PRO_5037690075" evidence="2">
    <location>
        <begin position="27"/>
        <end position="153"/>
    </location>
</feature>
<feature type="signal peptide" evidence="2">
    <location>
        <begin position="1"/>
        <end position="26"/>
    </location>
</feature>
<dbReference type="GO" id="GO:0008284">
    <property type="term" value="P:positive regulation of cell population proliferation"/>
    <property type="evidence" value="ECO:0007669"/>
    <property type="project" value="TreeGrafter"/>
</dbReference>
<dbReference type="Proteomes" id="UP000811246">
    <property type="component" value="Chromosome 6"/>
</dbReference>
<protein>
    <submittedName>
        <fullName evidence="3">Uncharacterized protein</fullName>
    </submittedName>
</protein>
<evidence type="ECO:0000256" key="2">
    <source>
        <dbReference type="SAM" id="SignalP"/>
    </source>
</evidence>
<evidence type="ECO:0000313" key="4">
    <source>
        <dbReference type="Proteomes" id="UP000811246"/>
    </source>
</evidence>
<dbReference type="GO" id="GO:0010082">
    <property type="term" value="P:regulation of root meristem growth"/>
    <property type="evidence" value="ECO:0007669"/>
    <property type="project" value="InterPro"/>
</dbReference>
<dbReference type="EMBL" id="CM031830">
    <property type="protein sequence ID" value="KAG6708726.1"/>
    <property type="molecule type" value="Genomic_DNA"/>
</dbReference>
<feature type="region of interest" description="Disordered" evidence="1">
    <location>
        <begin position="68"/>
        <end position="125"/>
    </location>
</feature>
<dbReference type="PROSITE" id="PS51257">
    <property type="entry name" value="PROKAR_LIPOPROTEIN"/>
    <property type="match status" value="1"/>
</dbReference>
<dbReference type="AlphaFoldDB" id="A0A922JHC5"/>
<reference evidence="3" key="1">
    <citation type="submission" date="2021-01" db="EMBL/GenBank/DDBJ databases">
        <authorList>
            <person name="Lovell J.T."/>
            <person name="Bentley N."/>
            <person name="Bhattarai G."/>
            <person name="Jenkins J.W."/>
            <person name="Sreedasyam A."/>
            <person name="Alarcon Y."/>
            <person name="Bock C."/>
            <person name="Boston L."/>
            <person name="Carlson J."/>
            <person name="Cervantes K."/>
            <person name="Clermont K."/>
            <person name="Krom N."/>
            <person name="Kubenka K."/>
            <person name="Mamidi S."/>
            <person name="Mattison C."/>
            <person name="Monteros M."/>
            <person name="Pisani C."/>
            <person name="Plott C."/>
            <person name="Rajasekar S."/>
            <person name="Rhein H.S."/>
            <person name="Rohla C."/>
            <person name="Song M."/>
            <person name="Hilaire R.S."/>
            <person name="Shu S."/>
            <person name="Wells L."/>
            <person name="Wang X."/>
            <person name="Webber J."/>
            <person name="Heerema R.J."/>
            <person name="Klein P."/>
            <person name="Conner P."/>
            <person name="Grauke L."/>
            <person name="Grimwood J."/>
            <person name="Schmutz J."/>
            <person name="Randall J.J."/>
        </authorList>
    </citation>
    <scope>NUCLEOTIDE SEQUENCE</scope>
    <source>
        <tissue evidence="3">Leaf</tissue>
    </source>
</reference>
<dbReference type="GO" id="GO:0030154">
    <property type="term" value="P:cell differentiation"/>
    <property type="evidence" value="ECO:0007669"/>
    <property type="project" value="TreeGrafter"/>
</dbReference>